<keyword evidence="3" id="KW-0547">Nucleotide-binding</keyword>
<feature type="domain" description="Histidine kinase/HSP90-like ATPase" evidence="2">
    <location>
        <begin position="31"/>
        <end position="102"/>
    </location>
</feature>
<name>A0ABV8FMT2_9ACTN</name>
<evidence type="ECO:0000313" key="3">
    <source>
        <dbReference type="EMBL" id="MFC3997432.1"/>
    </source>
</evidence>
<dbReference type="EMBL" id="JBHSBH010000010">
    <property type="protein sequence ID" value="MFC3997432.1"/>
    <property type="molecule type" value="Genomic_DNA"/>
</dbReference>
<evidence type="ECO:0000259" key="2">
    <source>
        <dbReference type="Pfam" id="PF13581"/>
    </source>
</evidence>
<accession>A0ABV8FMT2</accession>
<dbReference type="Gene3D" id="3.30.565.10">
    <property type="entry name" value="Histidine kinase-like ATPase, C-terminal domain"/>
    <property type="match status" value="1"/>
</dbReference>
<proteinExistence type="predicted"/>
<comment type="caution">
    <text evidence="3">The sequence shown here is derived from an EMBL/GenBank/DDBJ whole genome shotgun (WGS) entry which is preliminary data.</text>
</comment>
<keyword evidence="1" id="KW-0808">Transferase</keyword>
<dbReference type="PANTHER" id="PTHR35526">
    <property type="entry name" value="ANTI-SIGMA-F FACTOR RSBW-RELATED"/>
    <property type="match status" value="1"/>
</dbReference>
<dbReference type="InterPro" id="IPR050267">
    <property type="entry name" value="Anti-sigma-factor_SerPK"/>
</dbReference>
<gene>
    <name evidence="3" type="ORF">ACFOVU_15985</name>
</gene>
<dbReference type="SUPFAM" id="SSF55874">
    <property type="entry name" value="ATPase domain of HSP90 chaperone/DNA topoisomerase II/histidine kinase"/>
    <property type="match status" value="1"/>
</dbReference>
<dbReference type="Pfam" id="PF13581">
    <property type="entry name" value="HATPase_c_2"/>
    <property type="match status" value="1"/>
</dbReference>
<keyword evidence="1" id="KW-0418">Kinase</keyword>
<keyword evidence="1" id="KW-0723">Serine/threonine-protein kinase</keyword>
<dbReference type="InterPro" id="IPR036890">
    <property type="entry name" value="HATPase_C_sf"/>
</dbReference>
<sequence length="143" mass="15462">MSASGAMFDLVPHGEDSWPGRARFIRGDDDAVAVARLRVARALGSNHPCRGQASVVAEELVANAVQHSRSGERGNELVLHITCTVTNVRIEVTDAGPLLARPTVPTVSKTGGLARVAAVSRSWDFEQHPNRFVTVWAELEARR</sequence>
<keyword evidence="3" id="KW-0067">ATP-binding</keyword>
<dbReference type="Proteomes" id="UP001595847">
    <property type="component" value="Unassembled WGS sequence"/>
</dbReference>
<evidence type="ECO:0000256" key="1">
    <source>
        <dbReference type="ARBA" id="ARBA00022527"/>
    </source>
</evidence>
<reference evidence="4" key="1">
    <citation type="journal article" date="2019" name="Int. J. Syst. Evol. Microbiol.">
        <title>The Global Catalogue of Microorganisms (GCM) 10K type strain sequencing project: providing services to taxonomists for standard genome sequencing and annotation.</title>
        <authorList>
            <consortium name="The Broad Institute Genomics Platform"/>
            <consortium name="The Broad Institute Genome Sequencing Center for Infectious Disease"/>
            <person name="Wu L."/>
            <person name="Ma J."/>
        </authorList>
    </citation>
    <scope>NUCLEOTIDE SEQUENCE [LARGE SCALE GENOMIC DNA]</scope>
    <source>
        <strain evidence="4">TBRC 1826</strain>
    </source>
</reference>
<protein>
    <submittedName>
        <fullName evidence="3">ATP-binding protein</fullName>
    </submittedName>
</protein>
<dbReference type="RefSeq" id="WP_378534394.1">
    <property type="nucleotide sequence ID" value="NZ_JBHSBH010000010.1"/>
</dbReference>
<dbReference type="GO" id="GO:0005524">
    <property type="term" value="F:ATP binding"/>
    <property type="evidence" value="ECO:0007669"/>
    <property type="project" value="UniProtKB-KW"/>
</dbReference>
<dbReference type="CDD" id="cd16936">
    <property type="entry name" value="HATPase_RsbW-like"/>
    <property type="match status" value="1"/>
</dbReference>
<dbReference type="InterPro" id="IPR003594">
    <property type="entry name" value="HATPase_dom"/>
</dbReference>
<evidence type="ECO:0000313" key="4">
    <source>
        <dbReference type="Proteomes" id="UP001595847"/>
    </source>
</evidence>
<keyword evidence="4" id="KW-1185">Reference proteome</keyword>
<dbReference type="PANTHER" id="PTHR35526:SF3">
    <property type="entry name" value="ANTI-SIGMA-F FACTOR RSBW"/>
    <property type="match status" value="1"/>
</dbReference>
<organism evidence="3 4">
    <name type="scientific">Nocardiopsis sediminis</name>
    <dbReference type="NCBI Taxonomy" id="1778267"/>
    <lineage>
        <taxon>Bacteria</taxon>
        <taxon>Bacillati</taxon>
        <taxon>Actinomycetota</taxon>
        <taxon>Actinomycetes</taxon>
        <taxon>Streptosporangiales</taxon>
        <taxon>Nocardiopsidaceae</taxon>
        <taxon>Nocardiopsis</taxon>
    </lineage>
</organism>